<dbReference type="AlphaFoldDB" id="A0A2J6NLZ8"/>
<dbReference type="SUPFAM" id="SSF49503">
    <property type="entry name" value="Cupredoxins"/>
    <property type="match status" value="1"/>
</dbReference>
<dbReference type="OrthoDB" id="9800141at2"/>
<feature type="domain" description="EfeO-type cupredoxin-like" evidence="1">
    <location>
        <begin position="2"/>
        <end position="86"/>
    </location>
</feature>
<reference evidence="2 3" key="1">
    <citation type="submission" date="2017-09" db="EMBL/GenBank/DDBJ databases">
        <title>Bacterial strain isolated from the female urinary microbiota.</title>
        <authorList>
            <person name="Thomas-White K."/>
            <person name="Kumar N."/>
            <person name="Forster S."/>
            <person name="Putonti C."/>
            <person name="Lawley T."/>
            <person name="Wolfe A.J."/>
        </authorList>
    </citation>
    <scope>NUCLEOTIDE SEQUENCE [LARGE SCALE GENOMIC DNA]</scope>
    <source>
        <strain evidence="2 3">UMB0683</strain>
    </source>
</reference>
<dbReference type="Proteomes" id="UP000239920">
    <property type="component" value="Unassembled WGS sequence"/>
</dbReference>
<dbReference type="InterPro" id="IPR028096">
    <property type="entry name" value="EfeO_Cupredoxin"/>
</dbReference>
<sequence>MENTVEINVNNGYEPQEITVPKDQVTKLVFNRANPSACLATVQSDELGFKQDLPLDQDVAVTINPKQVGEYDYSCGMGMFHGKVVVK</sequence>
<dbReference type="EMBL" id="PNFV01000006">
    <property type="protein sequence ID" value="PMB82333.1"/>
    <property type="molecule type" value="Genomic_DNA"/>
</dbReference>
<organism evidence="2 3">
    <name type="scientific">Limosilactobacillus pontis</name>
    <dbReference type="NCBI Taxonomy" id="35787"/>
    <lineage>
        <taxon>Bacteria</taxon>
        <taxon>Bacillati</taxon>
        <taxon>Bacillota</taxon>
        <taxon>Bacilli</taxon>
        <taxon>Lactobacillales</taxon>
        <taxon>Lactobacillaceae</taxon>
        <taxon>Limosilactobacillus</taxon>
    </lineage>
</organism>
<accession>A0A2J6NLZ8</accession>
<dbReference type="InterPro" id="IPR008972">
    <property type="entry name" value="Cupredoxin"/>
</dbReference>
<name>A0A2J6NLZ8_9LACO</name>
<protein>
    <submittedName>
        <fullName evidence="2">Copper-binding protein</fullName>
    </submittedName>
</protein>
<evidence type="ECO:0000259" key="1">
    <source>
        <dbReference type="Pfam" id="PF13473"/>
    </source>
</evidence>
<dbReference type="Pfam" id="PF13473">
    <property type="entry name" value="Cupredoxin_1"/>
    <property type="match status" value="1"/>
</dbReference>
<evidence type="ECO:0000313" key="2">
    <source>
        <dbReference type="EMBL" id="PMB82333.1"/>
    </source>
</evidence>
<evidence type="ECO:0000313" key="3">
    <source>
        <dbReference type="Proteomes" id="UP000239920"/>
    </source>
</evidence>
<dbReference type="Gene3D" id="2.60.40.420">
    <property type="entry name" value="Cupredoxins - blue copper proteins"/>
    <property type="match status" value="1"/>
</dbReference>
<comment type="caution">
    <text evidence="2">The sequence shown here is derived from an EMBL/GenBank/DDBJ whole genome shotgun (WGS) entry which is preliminary data.</text>
</comment>
<proteinExistence type="predicted"/>
<gene>
    <name evidence="2" type="ORF">CK797_06015</name>
</gene>
<dbReference type="RefSeq" id="WP_104688857.1">
    <property type="nucleotide sequence ID" value="NZ_JBKTHY010000005.1"/>
</dbReference>